<dbReference type="EMBL" id="BARS01038166">
    <property type="protein sequence ID" value="GAG19492.1"/>
    <property type="molecule type" value="Genomic_DNA"/>
</dbReference>
<feature type="transmembrane region" description="Helical" evidence="1">
    <location>
        <begin position="15"/>
        <end position="35"/>
    </location>
</feature>
<protein>
    <submittedName>
        <fullName evidence="2">Uncharacterized protein</fullName>
    </submittedName>
</protein>
<evidence type="ECO:0000313" key="2">
    <source>
        <dbReference type="EMBL" id="GAG19492.1"/>
    </source>
</evidence>
<reference evidence="2" key="1">
    <citation type="journal article" date="2014" name="Front. Microbiol.">
        <title>High frequency of phylogenetically diverse reductive dehalogenase-homologous genes in deep subseafloor sedimentary metagenomes.</title>
        <authorList>
            <person name="Kawai M."/>
            <person name="Futagami T."/>
            <person name="Toyoda A."/>
            <person name="Takaki Y."/>
            <person name="Nishi S."/>
            <person name="Hori S."/>
            <person name="Arai W."/>
            <person name="Tsubouchi T."/>
            <person name="Morono Y."/>
            <person name="Uchiyama I."/>
            <person name="Ito T."/>
            <person name="Fujiyama A."/>
            <person name="Inagaki F."/>
            <person name="Takami H."/>
        </authorList>
    </citation>
    <scope>NUCLEOTIDE SEQUENCE</scope>
    <source>
        <strain evidence="2">Expedition CK06-06</strain>
    </source>
</reference>
<proteinExistence type="predicted"/>
<accession>X0W8E4</accession>
<sequence>EEKELPDRILGRMSVIYAIVAAALVLPNVVVPVSVPDAYSVLGGDARPGAVMELPASTSFYQNSRWLFFQSVHGRPIISGPALPDVAASFDEDVVLKNALARALLAPVERPAASPEAADLPRLAANLASNGVRFAVVHRDFPGGASADRLARLAFGEPVFRGQGADLFEIRAGTQPQ</sequence>
<organism evidence="2">
    <name type="scientific">marine sediment metagenome</name>
    <dbReference type="NCBI Taxonomy" id="412755"/>
    <lineage>
        <taxon>unclassified sequences</taxon>
        <taxon>metagenomes</taxon>
        <taxon>ecological metagenomes</taxon>
    </lineage>
</organism>
<dbReference type="AlphaFoldDB" id="X0W8E4"/>
<comment type="caution">
    <text evidence="2">The sequence shown here is derived from an EMBL/GenBank/DDBJ whole genome shotgun (WGS) entry which is preliminary data.</text>
</comment>
<name>X0W8E4_9ZZZZ</name>
<keyword evidence="1" id="KW-1133">Transmembrane helix</keyword>
<evidence type="ECO:0000256" key="1">
    <source>
        <dbReference type="SAM" id="Phobius"/>
    </source>
</evidence>
<feature type="non-terminal residue" evidence="2">
    <location>
        <position position="1"/>
    </location>
</feature>
<keyword evidence="1" id="KW-0812">Transmembrane</keyword>
<keyword evidence="1" id="KW-0472">Membrane</keyword>
<gene>
    <name evidence="2" type="ORF">S01H1_58420</name>
</gene>